<keyword evidence="2" id="KW-1185">Reference proteome</keyword>
<evidence type="ECO:0000313" key="2">
    <source>
        <dbReference type="Proteomes" id="UP001589896"/>
    </source>
</evidence>
<dbReference type="RefSeq" id="WP_386666765.1">
    <property type="nucleotide sequence ID" value="NZ_JBHLTG010000001.1"/>
</dbReference>
<dbReference type="EMBL" id="JBHLTG010000001">
    <property type="protein sequence ID" value="MFC0677787.1"/>
    <property type="molecule type" value="Genomic_DNA"/>
</dbReference>
<gene>
    <name evidence="1" type="ORF">ACFFGH_08045</name>
</gene>
<evidence type="ECO:0000313" key="1">
    <source>
        <dbReference type="EMBL" id="MFC0677787.1"/>
    </source>
</evidence>
<dbReference type="Proteomes" id="UP001589896">
    <property type="component" value="Unassembled WGS sequence"/>
</dbReference>
<protein>
    <submittedName>
        <fullName evidence="1">Uncharacterized protein</fullName>
    </submittedName>
</protein>
<organism evidence="1 2">
    <name type="scientific">Lysobacter korlensis</name>
    <dbReference type="NCBI Taxonomy" id="553636"/>
    <lineage>
        <taxon>Bacteria</taxon>
        <taxon>Pseudomonadati</taxon>
        <taxon>Pseudomonadota</taxon>
        <taxon>Gammaproteobacteria</taxon>
        <taxon>Lysobacterales</taxon>
        <taxon>Lysobacteraceae</taxon>
        <taxon>Lysobacter</taxon>
    </lineage>
</organism>
<sequence>MSRPPDDVASLLYELESRLSTMLAASPSREDFWRDFEPHAQSVREAAGPERQAYAQTEIERMLSSQGLIPNPFDYPIDPIDGVTRDQ</sequence>
<reference evidence="1 2" key="1">
    <citation type="submission" date="2024-09" db="EMBL/GenBank/DDBJ databases">
        <authorList>
            <person name="Sun Q."/>
            <person name="Mori K."/>
        </authorList>
    </citation>
    <scope>NUCLEOTIDE SEQUENCE [LARGE SCALE GENOMIC DNA]</scope>
    <source>
        <strain evidence="1 2">KCTC 23076</strain>
    </source>
</reference>
<name>A0ABV6RN34_9GAMM</name>
<comment type="caution">
    <text evidence="1">The sequence shown here is derived from an EMBL/GenBank/DDBJ whole genome shotgun (WGS) entry which is preliminary data.</text>
</comment>
<accession>A0ABV6RN34</accession>
<proteinExistence type="predicted"/>